<proteinExistence type="predicted"/>
<keyword evidence="2" id="KW-0548">Nucleotidyltransferase</keyword>
<evidence type="ECO:0000259" key="1">
    <source>
        <dbReference type="PROSITE" id="PS50878"/>
    </source>
</evidence>
<keyword evidence="2" id="KW-0808">Transferase</keyword>
<dbReference type="Pfam" id="PF00078">
    <property type="entry name" value="RVT_1"/>
    <property type="match status" value="1"/>
</dbReference>
<accession>A0A412BPX3</accession>
<protein>
    <submittedName>
        <fullName evidence="2">Reverse transcriptase</fullName>
    </submittedName>
</protein>
<dbReference type="InterPro" id="IPR049030">
    <property type="entry name" value="AI2M-like_HNH"/>
</dbReference>
<dbReference type="InterPro" id="IPR043502">
    <property type="entry name" value="DNA/RNA_pol_sf"/>
</dbReference>
<dbReference type="AlphaFoldDB" id="A0A412BPX3"/>
<feature type="domain" description="Reverse transcriptase" evidence="1">
    <location>
        <begin position="68"/>
        <end position="352"/>
    </location>
</feature>
<keyword evidence="2" id="KW-0695">RNA-directed DNA polymerase</keyword>
<dbReference type="InterPro" id="IPR000477">
    <property type="entry name" value="RT_dom"/>
</dbReference>
<dbReference type="GeneID" id="57434716"/>
<dbReference type="CDD" id="cd01651">
    <property type="entry name" value="RT_G2_intron"/>
    <property type="match status" value="1"/>
</dbReference>
<dbReference type="Pfam" id="PF01348">
    <property type="entry name" value="Intron_maturas2"/>
    <property type="match status" value="1"/>
</dbReference>
<evidence type="ECO:0000313" key="3">
    <source>
        <dbReference type="Proteomes" id="UP000286137"/>
    </source>
</evidence>
<dbReference type="GO" id="GO:0003964">
    <property type="term" value="F:RNA-directed DNA polymerase activity"/>
    <property type="evidence" value="ECO:0007669"/>
    <property type="project" value="UniProtKB-KW"/>
</dbReference>
<evidence type="ECO:0000313" key="2">
    <source>
        <dbReference type="EMBL" id="RGQ59517.1"/>
    </source>
</evidence>
<dbReference type="Proteomes" id="UP000286137">
    <property type="component" value="Unassembled WGS sequence"/>
</dbReference>
<gene>
    <name evidence="2" type="ORF">DWY88_16585</name>
</gene>
<sequence length="592" mass="68659">MRTAKTVLTVIQERGKQKKPIERVYKLLFNRELYLNAYAKLYPNNGAMTKGVTNETVDGMSIQKIDRMIEILREEKYQWKPARREYIKKKNGKKRPLGIPVWGDKVLQEVMRQILEAYYEPQFSEHSHGFRPNRGCHTALQEIQVWKGTRWFIEGDISQYFDTIDHKILLEILARNIHDGRFIRLVSNMLEAGYLEEWKFKQTISGVPQGGVISPILANIYLNEFDNWIEEVLIPKYTKGKRQKSNPEYNKLTAEIQKLRKEGDAKTAHQLVVERRKIPSVNTQDENYRRLRYVRYADDFLLGFTGSKADAEEIKEEIGRFLKEKLNLIMSEEKTLITNAGSQAAKFLGYEIKAQRVNDYIDPKGRRGANGAIALLVPAKVIEEKCKKYMKRGKATHRNNLLQDDDFSIVQTYQQEYRGLVQYYILAQNLSWFSKLYWYMETSLLKTLACKHRSSINKQKAKYRTTITSTSGKTVPCLQVVVERPNKKPLVATWGGISLVHKRKAVIEDIPYKVYGGRTELVKRLLAEKCELCGSTKNIEVHHIRKLADLKKKGQAEVPKWVQIMSARKRKTLVVCRECHVAIHNGNITKSS</sequence>
<dbReference type="RefSeq" id="WP_004841037.1">
    <property type="nucleotide sequence ID" value="NZ_CP111084.1"/>
</dbReference>
<organism evidence="2 3">
    <name type="scientific">Mediterraneibacter gnavus</name>
    <name type="common">Ruminococcus gnavus</name>
    <dbReference type="NCBI Taxonomy" id="33038"/>
    <lineage>
        <taxon>Bacteria</taxon>
        <taxon>Bacillati</taxon>
        <taxon>Bacillota</taxon>
        <taxon>Clostridia</taxon>
        <taxon>Lachnospirales</taxon>
        <taxon>Lachnospiraceae</taxon>
        <taxon>Mediterraneibacter</taxon>
    </lineage>
</organism>
<dbReference type="PANTHER" id="PTHR34047">
    <property type="entry name" value="NUCLEAR INTRON MATURASE 1, MITOCHONDRIAL-RELATED"/>
    <property type="match status" value="1"/>
</dbReference>
<dbReference type="Pfam" id="PF21368">
    <property type="entry name" value="AI2M-like_HNH"/>
    <property type="match status" value="1"/>
</dbReference>
<dbReference type="GO" id="GO:0006397">
    <property type="term" value="P:mRNA processing"/>
    <property type="evidence" value="ECO:0007669"/>
    <property type="project" value="InterPro"/>
</dbReference>
<dbReference type="PROSITE" id="PS50878">
    <property type="entry name" value="RT_POL"/>
    <property type="match status" value="1"/>
</dbReference>
<comment type="caution">
    <text evidence="2">The sequence shown here is derived from an EMBL/GenBank/DDBJ whole genome shotgun (WGS) entry which is preliminary data.</text>
</comment>
<name>A0A412BPX3_MEDGN</name>
<dbReference type="EMBL" id="QRTJ01000056">
    <property type="protein sequence ID" value="RGQ59517.1"/>
    <property type="molecule type" value="Genomic_DNA"/>
</dbReference>
<reference evidence="2 3" key="1">
    <citation type="submission" date="2018-08" db="EMBL/GenBank/DDBJ databases">
        <title>A genome reference for cultivated species of the human gut microbiota.</title>
        <authorList>
            <person name="Zou Y."/>
            <person name="Xue W."/>
            <person name="Luo G."/>
        </authorList>
    </citation>
    <scope>NUCLEOTIDE SEQUENCE [LARGE SCALE GENOMIC DNA]</scope>
    <source>
        <strain evidence="2 3">AF27-4BH</strain>
    </source>
</reference>
<dbReference type="InterPro" id="IPR051083">
    <property type="entry name" value="GrpII_Intron_Splice-Mob/Def"/>
</dbReference>
<dbReference type="PANTHER" id="PTHR34047:SF8">
    <property type="entry name" value="PROTEIN YKFC"/>
    <property type="match status" value="1"/>
</dbReference>
<dbReference type="SUPFAM" id="SSF56672">
    <property type="entry name" value="DNA/RNA polymerases"/>
    <property type="match status" value="1"/>
</dbReference>
<dbReference type="InterPro" id="IPR024937">
    <property type="entry name" value="Domain_X"/>
</dbReference>